<organism evidence="1 2">
    <name type="scientific">Anoxybacterium hadale</name>
    <dbReference type="NCBI Taxonomy" id="3408580"/>
    <lineage>
        <taxon>Bacteria</taxon>
        <taxon>Bacillati</taxon>
        <taxon>Bacillota</taxon>
        <taxon>Clostridia</taxon>
        <taxon>Peptostreptococcales</taxon>
        <taxon>Anaerovoracaceae</taxon>
        <taxon>Anoxybacterium</taxon>
    </lineage>
</organism>
<dbReference type="Proteomes" id="UP000594014">
    <property type="component" value="Chromosome"/>
</dbReference>
<protein>
    <submittedName>
        <fullName evidence="1">Winged helix-turn-helix transcriptional regulator</fullName>
    </submittedName>
</protein>
<dbReference type="EMBL" id="CP042469">
    <property type="protein sequence ID" value="QOX64497.1"/>
    <property type="molecule type" value="Genomic_DNA"/>
</dbReference>
<accession>A0ACD1ADG8</accession>
<evidence type="ECO:0000313" key="2">
    <source>
        <dbReference type="Proteomes" id="UP000594014"/>
    </source>
</evidence>
<name>A0ACD1ADG8_9FIRM</name>
<reference evidence="1" key="1">
    <citation type="submission" date="2019-08" db="EMBL/GenBank/DDBJ databases">
        <title>Genome sequence of Clostridiales bacterium MT110.</title>
        <authorList>
            <person name="Cao J."/>
        </authorList>
    </citation>
    <scope>NUCLEOTIDE SEQUENCE</scope>
    <source>
        <strain evidence="1">MT110</strain>
    </source>
</reference>
<keyword evidence="2" id="KW-1185">Reference proteome</keyword>
<proteinExistence type="predicted"/>
<evidence type="ECO:0000313" key="1">
    <source>
        <dbReference type="EMBL" id="QOX64497.1"/>
    </source>
</evidence>
<sequence length="147" mass="17439">MKPEIMMFLKYNNKIFRYTQRYLDRALKKYELSSGAFSYLFFLEHQEGVSQNQISREVGNDKAMSARTITKLIESGHIYKTADEKDSRAYQLYLTQKSKDILPKIHQEFDLLVKRITKDLTDNERQVTMDSLKKIFEQTKLLRGEDL</sequence>
<gene>
    <name evidence="1" type="ORF">FRZ06_14675</name>
</gene>